<evidence type="ECO:0008006" key="8">
    <source>
        <dbReference type="Google" id="ProtNLM"/>
    </source>
</evidence>
<keyword evidence="3" id="KW-0677">Repeat</keyword>
<dbReference type="InterPro" id="IPR001680">
    <property type="entry name" value="WD40_rpt"/>
</dbReference>
<dbReference type="PROSITE" id="PS50294">
    <property type="entry name" value="WD_REPEATS_REGION"/>
    <property type="match status" value="1"/>
</dbReference>
<keyword evidence="2 5" id="KW-0853">WD repeat</keyword>
<dbReference type="InterPro" id="IPR019775">
    <property type="entry name" value="WD40_repeat_CS"/>
</dbReference>
<dbReference type="SUPFAM" id="SSF50978">
    <property type="entry name" value="WD40 repeat-like"/>
    <property type="match status" value="1"/>
</dbReference>
<reference evidence="6 7" key="1">
    <citation type="journal article" date="2018" name="J. Invertebr. Pathol.">
        <title>New genotyping method for the causative agent of crayfish plague (Aphanomyces astaci) based on whole genome data.</title>
        <authorList>
            <person name="Minardi D."/>
            <person name="Studholme D.J."/>
            <person name="van der Giezen M."/>
            <person name="Pretto T."/>
            <person name="Oidtmann B."/>
        </authorList>
    </citation>
    <scope>NUCLEOTIDE SEQUENCE [LARGE SCALE GENOMIC DNA]</scope>
    <source>
        <strain evidence="6 7">KB13</strain>
    </source>
</reference>
<dbReference type="Pfam" id="PF00400">
    <property type="entry name" value="WD40"/>
    <property type="match status" value="1"/>
</dbReference>
<protein>
    <recommendedName>
        <fullName evidence="8">Anaphase-promoting complex subunit 4 WD40 domain-containing protein</fullName>
    </recommendedName>
</protein>
<dbReference type="SMART" id="SM00320">
    <property type="entry name" value="WD40"/>
    <property type="match status" value="2"/>
</dbReference>
<accession>A0A9X8DPE4</accession>
<feature type="non-terminal residue" evidence="6">
    <location>
        <position position="175"/>
    </location>
</feature>
<evidence type="ECO:0000313" key="6">
    <source>
        <dbReference type="EMBL" id="RLO01041.1"/>
    </source>
</evidence>
<feature type="repeat" description="WD" evidence="5">
    <location>
        <begin position="117"/>
        <end position="158"/>
    </location>
</feature>
<gene>
    <name evidence="6" type="ORF">DYB28_008251</name>
</gene>
<evidence type="ECO:0000256" key="4">
    <source>
        <dbReference type="ARBA" id="ARBA00023242"/>
    </source>
</evidence>
<dbReference type="InterPro" id="IPR015943">
    <property type="entry name" value="WD40/YVTN_repeat-like_dom_sf"/>
</dbReference>
<name>A0A9X8DPE4_APHAT</name>
<dbReference type="EMBL" id="QUTI01037649">
    <property type="protein sequence ID" value="RLO01041.1"/>
    <property type="molecule type" value="Genomic_DNA"/>
</dbReference>
<dbReference type="InterPro" id="IPR036322">
    <property type="entry name" value="WD40_repeat_dom_sf"/>
</dbReference>
<dbReference type="AlphaFoldDB" id="A0A9X8DPE4"/>
<dbReference type="PANTHER" id="PTHR19924">
    <property type="entry name" value="UTP15 U3 SMALL NUCLEOLAR RNA-ASSOCIATED PROTEIN 15 FAMILY MEMBER"/>
    <property type="match status" value="1"/>
</dbReference>
<organism evidence="6 7">
    <name type="scientific">Aphanomyces astaci</name>
    <name type="common">Crayfish plague agent</name>
    <dbReference type="NCBI Taxonomy" id="112090"/>
    <lineage>
        <taxon>Eukaryota</taxon>
        <taxon>Sar</taxon>
        <taxon>Stramenopiles</taxon>
        <taxon>Oomycota</taxon>
        <taxon>Saprolegniomycetes</taxon>
        <taxon>Saprolegniales</taxon>
        <taxon>Verrucalvaceae</taxon>
        <taxon>Aphanomyces</taxon>
    </lineage>
</organism>
<dbReference type="PROSITE" id="PS50082">
    <property type="entry name" value="WD_REPEATS_2"/>
    <property type="match status" value="1"/>
</dbReference>
<sequence length="175" mass="19417">MDFQKLPLKQFPQATRTVSPEKTYWSKLRAPHELKQVAMISSIEANPAAPHEFAVSTSTRVQLYSTASNDIVRTFSRFNDVVYSASFRGDGKLLVTGNANTQVSVLDVGSRTVLRIMNGHKGAVRSAKFSRDHVHIFSASDDKTCRFWDLATGTPVAVMGDHTDYVRHAVQHPSP</sequence>
<evidence type="ECO:0000256" key="5">
    <source>
        <dbReference type="PROSITE-ProRule" id="PRU00221"/>
    </source>
</evidence>
<keyword evidence="4" id="KW-0539">Nucleus</keyword>
<evidence type="ECO:0000256" key="1">
    <source>
        <dbReference type="ARBA" id="ARBA00004604"/>
    </source>
</evidence>
<comment type="subcellular location">
    <subcellularLocation>
        <location evidence="1">Nucleus</location>
        <location evidence="1">Nucleolus</location>
    </subcellularLocation>
</comment>
<dbReference type="Gene3D" id="2.130.10.10">
    <property type="entry name" value="YVTN repeat-like/Quinoprotein amine dehydrogenase"/>
    <property type="match status" value="1"/>
</dbReference>
<evidence type="ECO:0000256" key="2">
    <source>
        <dbReference type="ARBA" id="ARBA00022574"/>
    </source>
</evidence>
<evidence type="ECO:0000256" key="3">
    <source>
        <dbReference type="ARBA" id="ARBA00022737"/>
    </source>
</evidence>
<dbReference type="GO" id="GO:0045943">
    <property type="term" value="P:positive regulation of transcription by RNA polymerase I"/>
    <property type="evidence" value="ECO:0007669"/>
    <property type="project" value="TreeGrafter"/>
</dbReference>
<dbReference type="GO" id="GO:0006364">
    <property type="term" value="P:rRNA processing"/>
    <property type="evidence" value="ECO:0007669"/>
    <property type="project" value="TreeGrafter"/>
</dbReference>
<evidence type="ECO:0000313" key="7">
    <source>
        <dbReference type="Proteomes" id="UP000275652"/>
    </source>
</evidence>
<proteinExistence type="predicted"/>
<comment type="caution">
    <text evidence="6">The sequence shown here is derived from an EMBL/GenBank/DDBJ whole genome shotgun (WGS) entry which is preliminary data.</text>
</comment>
<dbReference type="PROSITE" id="PS00678">
    <property type="entry name" value="WD_REPEATS_1"/>
    <property type="match status" value="1"/>
</dbReference>
<dbReference type="PANTHER" id="PTHR19924:SF26">
    <property type="entry name" value="U3 SMALL NUCLEOLAR RNA-ASSOCIATED PROTEIN 15 HOMOLOG"/>
    <property type="match status" value="1"/>
</dbReference>
<dbReference type="GO" id="GO:0005730">
    <property type="term" value="C:nucleolus"/>
    <property type="evidence" value="ECO:0007669"/>
    <property type="project" value="UniProtKB-SubCell"/>
</dbReference>
<dbReference type="Proteomes" id="UP000275652">
    <property type="component" value="Unassembled WGS sequence"/>
</dbReference>